<keyword evidence="6" id="KW-1185">Reference proteome</keyword>
<protein>
    <submittedName>
        <fullName evidence="5">Choline dehydrogenase</fullName>
    </submittedName>
</protein>
<comment type="similarity">
    <text evidence="1 2">Belongs to the GMC oxidoreductase family.</text>
</comment>
<dbReference type="Gene3D" id="3.40.50.720">
    <property type="entry name" value="NAD(P)-binding Rossmann-like Domain"/>
    <property type="match status" value="1"/>
</dbReference>
<evidence type="ECO:0000256" key="2">
    <source>
        <dbReference type="RuleBase" id="RU003968"/>
    </source>
</evidence>
<dbReference type="GO" id="GO:0050660">
    <property type="term" value="F:flavin adenine dinucleotide binding"/>
    <property type="evidence" value="ECO:0007669"/>
    <property type="project" value="InterPro"/>
</dbReference>
<dbReference type="SUPFAM" id="SSF51905">
    <property type="entry name" value="FAD/NAD(P)-binding domain"/>
    <property type="match status" value="1"/>
</dbReference>
<reference evidence="6" key="1">
    <citation type="journal article" date="2015" name="Genome Announc.">
        <title>Draft genome sequence of Talaromyces cellulolyticus strain Y-94, a source of lignocellulosic biomass-degrading enzymes.</title>
        <authorList>
            <person name="Fujii T."/>
            <person name="Koike H."/>
            <person name="Sawayama S."/>
            <person name="Yano S."/>
            <person name="Inoue H."/>
        </authorList>
    </citation>
    <scope>NUCLEOTIDE SEQUENCE [LARGE SCALE GENOMIC DNA]</scope>
    <source>
        <strain evidence="6">Y-94</strain>
    </source>
</reference>
<dbReference type="SUPFAM" id="SSF51735">
    <property type="entry name" value="NAD(P)-binding Rossmann-fold domains"/>
    <property type="match status" value="1"/>
</dbReference>
<proteinExistence type="inferred from homology"/>
<keyword evidence="2" id="KW-0274">FAD</keyword>
<evidence type="ECO:0000259" key="3">
    <source>
        <dbReference type="PROSITE" id="PS00623"/>
    </source>
</evidence>
<dbReference type="InterPro" id="IPR012132">
    <property type="entry name" value="GMC_OxRdtase"/>
</dbReference>
<sequence length="486" mass="52818">MREDIVELDIDKIRRAVEDAKSRIGDSVAKEPNKGFESIKSSEANQDDNKTILIYGGSTGTGTIAIQFAKLAGYTVITTASPKHFDLVKARGADLNSPTVGGDIRKATDDKLIKVLDTVGKESSAKISVDALSSKGGTYVKLLGEYDAPRSDVESIFFLVYGITGDKYIFEGKHCETQPTYFEFAKKFFPIVEKLWGEGKWTEHPREVRPGGLFGVLDGGTTGVLVATRLAKADPNLSILILEHGPNTRDNPLVVNPAFYLMNIAPDSPRASFYKSRPSKDLAGRESIIPTGRCLGGGSSINFMVYSRPQAIDFDAWNVPGWSGKDIIPMFKKYENFQVTDPAIDTSVHGYDGEFSDVAHCLLFPLLDQGNTGLQVATDVSVNRILFNANKKATGVEYTIRGTKPAVVKARRLVVLASGALGSPQVLERSGVGDKNLLLKLGIQVISDLPGVGSNYQDHNVIFYPYKSSDGVEETIHGVVGMDWTV</sequence>
<feature type="domain" description="Glucose-methanol-choline oxidoreductase N-terminal" evidence="4">
    <location>
        <begin position="419"/>
        <end position="433"/>
    </location>
</feature>
<name>A0A478EC79_TALPI</name>
<dbReference type="PANTHER" id="PTHR11552:SF78">
    <property type="entry name" value="GLUCOSE-METHANOL-CHOLINE OXIDOREDUCTASE N-TERMINAL DOMAIN-CONTAINING PROTEIN"/>
    <property type="match status" value="1"/>
</dbReference>
<dbReference type="PANTHER" id="PTHR11552">
    <property type="entry name" value="GLUCOSE-METHANOL-CHOLINE GMC OXIDOREDUCTASE"/>
    <property type="match status" value="1"/>
</dbReference>
<dbReference type="AlphaFoldDB" id="A0A478EC79"/>
<evidence type="ECO:0000259" key="4">
    <source>
        <dbReference type="PROSITE" id="PS00624"/>
    </source>
</evidence>
<dbReference type="Pfam" id="PF00107">
    <property type="entry name" value="ADH_zinc_N"/>
    <property type="match status" value="1"/>
</dbReference>
<dbReference type="InterPro" id="IPR036188">
    <property type="entry name" value="FAD/NAD-bd_sf"/>
</dbReference>
<dbReference type="Pfam" id="PF00732">
    <property type="entry name" value="GMC_oxred_N"/>
    <property type="match status" value="2"/>
</dbReference>
<dbReference type="Gene3D" id="3.30.410.40">
    <property type="match status" value="1"/>
</dbReference>
<keyword evidence="2" id="KW-0285">Flavoprotein</keyword>
<dbReference type="GO" id="GO:0016614">
    <property type="term" value="F:oxidoreductase activity, acting on CH-OH group of donors"/>
    <property type="evidence" value="ECO:0007669"/>
    <property type="project" value="InterPro"/>
</dbReference>
<evidence type="ECO:0000313" key="6">
    <source>
        <dbReference type="Proteomes" id="UP000053095"/>
    </source>
</evidence>
<accession>A0A478EC79</accession>
<dbReference type="Proteomes" id="UP000053095">
    <property type="component" value="Unassembled WGS sequence"/>
</dbReference>
<dbReference type="PROSITE" id="PS00623">
    <property type="entry name" value="GMC_OXRED_1"/>
    <property type="match status" value="1"/>
</dbReference>
<feature type="domain" description="Glucose-methanol-choline oxidoreductase N-terminal" evidence="3">
    <location>
        <begin position="292"/>
        <end position="315"/>
    </location>
</feature>
<evidence type="ECO:0000313" key="5">
    <source>
        <dbReference type="EMBL" id="GAM42413.1"/>
    </source>
</evidence>
<dbReference type="InterPro" id="IPR000172">
    <property type="entry name" value="GMC_OxRdtase_N"/>
</dbReference>
<dbReference type="EMBL" id="DF933840">
    <property type="protein sequence ID" value="GAM42413.1"/>
    <property type="molecule type" value="Genomic_DNA"/>
</dbReference>
<dbReference type="InterPro" id="IPR036291">
    <property type="entry name" value="NAD(P)-bd_dom_sf"/>
</dbReference>
<dbReference type="PROSITE" id="PS00624">
    <property type="entry name" value="GMC_OXRED_2"/>
    <property type="match status" value="1"/>
</dbReference>
<dbReference type="Gene3D" id="3.90.180.10">
    <property type="entry name" value="Medium-chain alcohol dehydrogenases, catalytic domain"/>
    <property type="match status" value="1"/>
</dbReference>
<organism evidence="5 6">
    <name type="scientific">Talaromyces pinophilus</name>
    <name type="common">Penicillium pinophilum</name>
    <dbReference type="NCBI Taxonomy" id="128442"/>
    <lineage>
        <taxon>Eukaryota</taxon>
        <taxon>Fungi</taxon>
        <taxon>Dikarya</taxon>
        <taxon>Ascomycota</taxon>
        <taxon>Pezizomycotina</taxon>
        <taxon>Eurotiomycetes</taxon>
        <taxon>Eurotiomycetidae</taxon>
        <taxon>Eurotiales</taxon>
        <taxon>Trichocomaceae</taxon>
        <taxon>Talaromyces</taxon>
        <taxon>Talaromyces sect. Talaromyces</taxon>
    </lineage>
</organism>
<dbReference type="Gene3D" id="3.30.560.10">
    <property type="entry name" value="Glucose Oxidase, domain 3"/>
    <property type="match status" value="1"/>
</dbReference>
<dbReference type="Gene3D" id="3.50.50.60">
    <property type="entry name" value="FAD/NAD(P)-binding domain"/>
    <property type="match status" value="2"/>
</dbReference>
<dbReference type="InterPro" id="IPR013149">
    <property type="entry name" value="ADH-like_C"/>
</dbReference>
<evidence type="ECO:0000256" key="1">
    <source>
        <dbReference type="ARBA" id="ARBA00010790"/>
    </source>
</evidence>
<gene>
    <name evidence="5" type="ORF">TCE0_044f16370</name>
</gene>